<keyword evidence="3" id="KW-0472">Membrane</keyword>
<name>A0A1R2CY16_9CILI</name>
<reference evidence="5 6" key="1">
    <citation type="submission" date="2016-11" db="EMBL/GenBank/DDBJ databases">
        <title>The macronuclear genome of Stentor coeruleus: a giant cell with tiny introns.</title>
        <authorList>
            <person name="Slabodnick M."/>
            <person name="Ruby J.G."/>
            <person name="Reiff S.B."/>
            <person name="Swart E.C."/>
            <person name="Gosai S."/>
            <person name="Prabakaran S."/>
            <person name="Witkowska E."/>
            <person name="Larue G.E."/>
            <person name="Fisher S."/>
            <person name="Freeman R.M."/>
            <person name="Gunawardena J."/>
            <person name="Chu W."/>
            <person name="Stover N.A."/>
            <person name="Gregory B.D."/>
            <person name="Nowacki M."/>
            <person name="Derisi J."/>
            <person name="Roy S.W."/>
            <person name="Marshall W.F."/>
            <person name="Sood P."/>
        </authorList>
    </citation>
    <scope>NUCLEOTIDE SEQUENCE [LARGE SCALE GENOMIC DNA]</scope>
    <source>
        <strain evidence="5">WM001</strain>
    </source>
</reference>
<protein>
    <recommendedName>
        <fullName evidence="7">Tyrosine-protein kinase ephrin type A/B receptor-like domain-containing protein</fullName>
    </recommendedName>
</protein>
<dbReference type="OrthoDB" id="439917at2759"/>
<evidence type="ECO:0000256" key="3">
    <source>
        <dbReference type="SAM" id="Phobius"/>
    </source>
</evidence>
<evidence type="ECO:0000313" key="5">
    <source>
        <dbReference type="EMBL" id="OMJ93851.1"/>
    </source>
</evidence>
<dbReference type="Proteomes" id="UP000187209">
    <property type="component" value="Unassembled WGS sequence"/>
</dbReference>
<keyword evidence="3" id="KW-0812">Transmembrane</keyword>
<evidence type="ECO:0000256" key="2">
    <source>
        <dbReference type="ARBA" id="ARBA00022737"/>
    </source>
</evidence>
<accession>A0A1R2CY16</accession>
<dbReference type="InterPro" id="IPR009030">
    <property type="entry name" value="Growth_fac_rcpt_cys_sf"/>
</dbReference>
<evidence type="ECO:0000256" key="1">
    <source>
        <dbReference type="ARBA" id="ARBA00022441"/>
    </source>
</evidence>
<proteinExistence type="predicted"/>
<keyword evidence="6" id="KW-1185">Reference proteome</keyword>
<sequence length="1118" mass="128252">MNFWLFILFFISSSKYLNFINQNSIPPEKRNACKLIYHEKNDCLYLFGGTNEKTKFNDIWAFYFSDYTWERIEITNSFQPAPRKDSLFFKSQENDEIIYLFGGSDVYGIKSDLWEFDLKNSKWNYIKNFIEISSRISMSIADGIFKDQQVIIAVGGKNLYNHYYDMVIIYFPNLQTVSYQDVVLFNEDGIILTNNNEIYRIWGIYDINYVSLQTEYFFDGASSFYYIGTNTIDSKYTALYSSYVYYDSFYYIFTGYSIQGEKIPYVFRADMDNPENFFDEITLVNFTHKALPGLAIRKDKFYIFGGFSEFFTNEMVVAEANILSKTLELVMTIKNFNYPEERVYFSLDTIDHRLILFGGYNKGTYFNDLWIYYSATVIWESIEMKGSLPSRRRSHASGAHGDTFVIWGGEDKTGLKNDIFVNNILRKSWSEIKPSNLGPSPRKGACGILKFPKFYIFGGITYAGLSNEAWEYSFNTNLYTQLSQSPEIFYSCKCQLLFNQIYILGAKNNENIGLNKIFYYDITKNIWGKSYEKEKGAYYAESVSMIFPDYFVEYGGIYKDIEANKQIKVYKKNGEVHGPWEQKWTVFAGNSAYVLSNLILFSGGLESPSVSITKERSNNKFNYISIDEIAKDSNLTLYCAPGSYLRNGNCKYCPVSSYLEGFKDEKCKLCPPGTKSKNFGLSSLKQCYPCEEGSFNSKSGQKECRKCPSNEYCPIGSVNPMPWRPYYLSSSLQPVNYQEPSFNTNFYIFFVILFSTFLIAFMLLLFLVPKVAKNIYKLDLYIALHDNQIGKPLKLNKTKIGGAFTMIFFGTALFILGLNIINFTLRNIEESKSLQPLSIFENEVSNFKSDINVTVSFGNYFDECGVNNVCQDGVEITSINIIKGNKITKCQKTNYACVIEFLCYDCEIGTTSVLIFKLSQHYSFSTAISVTISSESSIPESQSLMSKTIIAPKDEVFIGRTSSEFYYSLTPSVFYSTISQFPKEATGYHISEYAIPTYGSSNTIEGLNTESGFTTVINLEKSAFGFYTYRYEKRSAYIVSSATIGSIAGVFQVIGFIMSTIEGIVTAYEKRALRKKYVNFLIENRLRLQITSNAIENCSYKRQNSFREDSSMIVMNLI</sequence>
<dbReference type="Gene3D" id="2.120.10.80">
    <property type="entry name" value="Kelch-type beta propeller"/>
    <property type="match status" value="2"/>
</dbReference>
<keyword evidence="4" id="KW-0732">Signal</keyword>
<dbReference type="InterPro" id="IPR015915">
    <property type="entry name" value="Kelch-typ_b-propeller"/>
</dbReference>
<dbReference type="Gene3D" id="2.10.50.10">
    <property type="entry name" value="Tumor Necrosis Factor Receptor, subunit A, domain 2"/>
    <property type="match status" value="1"/>
</dbReference>
<dbReference type="SUPFAM" id="SSF57184">
    <property type="entry name" value="Growth factor receptor domain"/>
    <property type="match status" value="1"/>
</dbReference>
<evidence type="ECO:0000256" key="4">
    <source>
        <dbReference type="SAM" id="SignalP"/>
    </source>
</evidence>
<dbReference type="PANTHER" id="PTHR46647:SF1">
    <property type="entry name" value="RAB9 EFFECTOR PROTEIN WITH KELCH MOTIFS"/>
    <property type="match status" value="1"/>
</dbReference>
<dbReference type="EMBL" id="MPUH01000035">
    <property type="protein sequence ID" value="OMJ93851.1"/>
    <property type="molecule type" value="Genomic_DNA"/>
</dbReference>
<feature type="signal peptide" evidence="4">
    <location>
        <begin position="1"/>
        <end position="16"/>
    </location>
</feature>
<dbReference type="AlphaFoldDB" id="A0A1R2CY16"/>
<evidence type="ECO:0008006" key="7">
    <source>
        <dbReference type="Google" id="ProtNLM"/>
    </source>
</evidence>
<keyword evidence="1" id="KW-0880">Kelch repeat</keyword>
<dbReference type="SMART" id="SM01411">
    <property type="entry name" value="Ephrin_rec_like"/>
    <property type="match status" value="2"/>
</dbReference>
<dbReference type="Pfam" id="PF24681">
    <property type="entry name" value="Kelch_KLHDC2_KLHL20_DRC7"/>
    <property type="match status" value="2"/>
</dbReference>
<feature type="chain" id="PRO_5012051365" description="Tyrosine-protein kinase ephrin type A/B receptor-like domain-containing protein" evidence="4">
    <location>
        <begin position="17"/>
        <end position="1118"/>
    </location>
</feature>
<keyword evidence="2" id="KW-0677">Repeat</keyword>
<dbReference type="SUPFAM" id="SSF117281">
    <property type="entry name" value="Kelch motif"/>
    <property type="match status" value="2"/>
</dbReference>
<dbReference type="PANTHER" id="PTHR46647">
    <property type="entry name" value="RAB9 EFFECTOR PROTEIN WITH KELCH MOTIFS"/>
    <property type="match status" value="1"/>
</dbReference>
<evidence type="ECO:0000313" key="6">
    <source>
        <dbReference type="Proteomes" id="UP000187209"/>
    </source>
</evidence>
<feature type="transmembrane region" description="Helical" evidence="3">
    <location>
        <begin position="746"/>
        <end position="768"/>
    </location>
</feature>
<dbReference type="CDD" id="cd00185">
    <property type="entry name" value="TNFRSF"/>
    <property type="match status" value="1"/>
</dbReference>
<dbReference type="InterPro" id="IPR052124">
    <property type="entry name" value="Rab9_kelch_effector"/>
</dbReference>
<keyword evidence="3" id="KW-1133">Transmembrane helix</keyword>
<feature type="transmembrane region" description="Helical" evidence="3">
    <location>
        <begin position="800"/>
        <end position="821"/>
    </location>
</feature>
<gene>
    <name evidence="5" type="ORF">SteCoe_3040</name>
</gene>
<organism evidence="5 6">
    <name type="scientific">Stentor coeruleus</name>
    <dbReference type="NCBI Taxonomy" id="5963"/>
    <lineage>
        <taxon>Eukaryota</taxon>
        <taxon>Sar</taxon>
        <taxon>Alveolata</taxon>
        <taxon>Ciliophora</taxon>
        <taxon>Postciliodesmatophora</taxon>
        <taxon>Heterotrichea</taxon>
        <taxon>Heterotrichida</taxon>
        <taxon>Stentoridae</taxon>
        <taxon>Stentor</taxon>
    </lineage>
</organism>
<comment type="caution">
    <text evidence="5">The sequence shown here is derived from an EMBL/GenBank/DDBJ whole genome shotgun (WGS) entry which is preliminary data.</text>
</comment>